<accession>A0A2T2XCV7</accession>
<gene>
    <name evidence="1" type="ORF">C7B46_14735</name>
</gene>
<dbReference type="InterPro" id="IPR003718">
    <property type="entry name" value="OsmC/Ohr_fam"/>
</dbReference>
<dbReference type="InterPro" id="IPR036102">
    <property type="entry name" value="OsmC/Ohrsf"/>
</dbReference>
<dbReference type="Pfam" id="PF02566">
    <property type="entry name" value="OsmC"/>
    <property type="match status" value="1"/>
</dbReference>
<reference evidence="1 2" key="1">
    <citation type="journal article" date="2014" name="BMC Genomics">
        <title>Comparison of environmental and isolate Sulfobacillus genomes reveals diverse carbon, sulfur, nitrogen, and hydrogen metabolisms.</title>
        <authorList>
            <person name="Justice N.B."/>
            <person name="Norman A."/>
            <person name="Brown C.T."/>
            <person name="Singh A."/>
            <person name="Thomas B.C."/>
            <person name="Banfield J.F."/>
        </authorList>
    </citation>
    <scope>NUCLEOTIDE SEQUENCE [LARGE SCALE GENOMIC DNA]</scope>
    <source>
        <strain evidence="1">AMDSBA4</strain>
    </source>
</reference>
<dbReference type="AlphaFoldDB" id="A0A2T2XCV7"/>
<evidence type="ECO:0000313" key="1">
    <source>
        <dbReference type="EMBL" id="PSR32343.1"/>
    </source>
</evidence>
<dbReference type="Gene3D" id="2.20.25.10">
    <property type="match status" value="1"/>
</dbReference>
<dbReference type="SUPFAM" id="SSF82784">
    <property type="entry name" value="OsmC-like"/>
    <property type="match status" value="1"/>
</dbReference>
<sequence length="149" mass="16223">MPIAEVEFAGGMKFVGHSESGHSITIDSAPEVGGQNQGVRPMELTLIALGGCTGIDVVSILNKMRIPFEDFRMDIDGTRQPDHPKTYRTIQLNYRFQADESASDKISRAVHLSQEKYCSVSAMLAATAAIEANIYLNGKLLETLPPKAL</sequence>
<dbReference type="PANTHER" id="PTHR34352:SF1">
    <property type="entry name" value="PROTEIN YHFA"/>
    <property type="match status" value="1"/>
</dbReference>
<proteinExistence type="predicted"/>
<organism evidence="1 2">
    <name type="scientific">Sulfobacillus benefaciens</name>
    <dbReference type="NCBI Taxonomy" id="453960"/>
    <lineage>
        <taxon>Bacteria</taxon>
        <taxon>Bacillati</taxon>
        <taxon>Bacillota</taxon>
        <taxon>Clostridia</taxon>
        <taxon>Eubacteriales</taxon>
        <taxon>Clostridiales Family XVII. Incertae Sedis</taxon>
        <taxon>Sulfobacillus</taxon>
    </lineage>
</organism>
<dbReference type="Gene3D" id="3.30.300.20">
    <property type="match status" value="1"/>
</dbReference>
<dbReference type="PANTHER" id="PTHR34352">
    <property type="entry name" value="PROTEIN YHFA"/>
    <property type="match status" value="1"/>
</dbReference>
<dbReference type="InterPro" id="IPR015946">
    <property type="entry name" value="KH_dom-like_a/b"/>
</dbReference>
<protein>
    <submittedName>
        <fullName evidence="1">Osmotically inducible protein OsmC</fullName>
    </submittedName>
</protein>
<comment type="caution">
    <text evidence="1">The sequence shown here is derived from an EMBL/GenBank/DDBJ whole genome shotgun (WGS) entry which is preliminary data.</text>
</comment>
<name>A0A2T2XCV7_9FIRM</name>
<evidence type="ECO:0000313" key="2">
    <source>
        <dbReference type="Proteomes" id="UP000242972"/>
    </source>
</evidence>
<dbReference type="EMBL" id="PXYW01000044">
    <property type="protein sequence ID" value="PSR32343.1"/>
    <property type="molecule type" value="Genomic_DNA"/>
</dbReference>
<dbReference type="Proteomes" id="UP000242972">
    <property type="component" value="Unassembled WGS sequence"/>
</dbReference>